<dbReference type="GO" id="GO:0008738">
    <property type="term" value="F:L-fuculose-phosphate aldolase activity"/>
    <property type="evidence" value="ECO:0007669"/>
    <property type="project" value="UniProtKB-EC"/>
</dbReference>
<dbReference type="PANTHER" id="PTHR22789">
    <property type="entry name" value="FUCULOSE PHOSPHATE ALDOLASE"/>
    <property type="match status" value="1"/>
</dbReference>
<evidence type="ECO:0000256" key="1">
    <source>
        <dbReference type="ARBA" id="ARBA00022723"/>
    </source>
</evidence>
<comment type="caution">
    <text evidence="4">The sequence shown here is derived from an EMBL/GenBank/DDBJ whole genome shotgun (WGS) entry which is preliminary data.</text>
</comment>
<keyword evidence="5" id="KW-1185">Reference proteome</keyword>
<feature type="domain" description="Class II aldolase/adducin N-terminal" evidence="3">
    <location>
        <begin position="8"/>
        <end position="184"/>
    </location>
</feature>
<dbReference type="Gene3D" id="3.40.225.10">
    <property type="entry name" value="Class II aldolase/adducin N-terminal domain"/>
    <property type="match status" value="1"/>
</dbReference>
<dbReference type="PANTHER" id="PTHR22789:SF0">
    <property type="entry name" value="3-OXO-TETRONATE 4-PHOSPHATE DECARBOXYLASE-RELATED"/>
    <property type="match status" value="1"/>
</dbReference>
<gene>
    <name evidence="4" type="ORF">J2X07_002201</name>
</gene>
<dbReference type="InterPro" id="IPR036409">
    <property type="entry name" value="Aldolase_II/adducin_N_sf"/>
</dbReference>
<dbReference type="Proteomes" id="UP001258181">
    <property type="component" value="Unassembled WGS sequence"/>
</dbReference>
<sequence>MLLQNEREQVVYYCQQMVKRGLTKGTGGNISIFNRESRLIAISPSGIDYDVMTAEDVVVVNLDGEVVDGNCKPSSELSMHAIYYKRRDDINAVVHTHSPFATTISAMRWDLPAVSYLVAHAGRDVRCAEYASFGTPELAENAFKAMENRKAVLLANHGFLSGAQDIANAFNIAEEIEFCCEIYYRTKCVGEPIILDDEEMELMTEKFKEYGQKTTS</sequence>
<keyword evidence="2 4" id="KW-0456">Lyase</keyword>
<organism evidence="4 5">
    <name type="scientific">Fictibacillus barbaricus</name>
    <dbReference type="NCBI Taxonomy" id="182136"/>
    <lineage>
        <taxon>Bacteria</taxon>
        <taxon>Bacillati</taxon>
        <taxon>Bacillota</taxon>
        <taxon>Bacilli</taxon>
        <taxon>Bacillales</taxon>
        <taxon>Fictibacillaceae</taxon>
        <taxon>Fictibacillus</taxon>
    </lineage>
</organism>
<dbReference type="InterPro" id="IPR001303">
    <property type="entry name" value="Aldolase_II/adducin_N"/>
</dbReference>
<proteinExistence type="predicted"/>
<accession>A0ABU1U184</accession>
<dbReference type="Pfam" id="PF00596">
    <property type="entry name" value="Aldolase_II"/>
    <property type="match status" value="1"/>
</dbReference>
<keyword evidence="1" id="KW-0479">Metal-binding</keyword>
<reference evidence="4 5" key="1">
    <citation type="submission" date="2023-07" db="EMBL/GenBank/DDBJ databases">
        <title>Sorghum-associated microbial communities from plants grown in Nebraska, USA.</title>
        <authorList>
            <person name="Schachtman D."/>
        </authorList>
    </citation>
    <scope>NUCLEOTIDE SEQUENCE [LARGE SCALE GENOMIC DNA]</scope>
    <source>
        <strain evidence="4 5">BE211</strain>
    </source>
</reference>
<dbReference type="EMBL" id="JAVDWA010000003">
    <property type="protein sequence ID" value="MDR7073215.1"/>
    <property type="molecule type" value="Genomic_DNA"/>
</dbReference>
<dbReference type="SUPFAM" id="SSF53639">
    <property type="entry name" value="AraD/HMP-PK domain-like"/>
    <property type="match status" value="1"/>
</dbReference>
<evidence type="ECO:0000259" key="3">
    <source>
        <dbReference type="SMART" id="SM01007"/>
    </source>
</evidence>
<evidence type="ECO:0000313" key="5">
    <source>
        <dbReference type="Proteomes" id="UP001258181"/>
    </source>
</evidence>
<dbReference type="SMART" id="SM01007">
    <property type="entry name" value="Aldolase_II"/>
    <property type="match status" value="1"/>
</dbReference>
<dbReference type="InterPro" id="IPR050197">
    <property type="entry name" value="Aldolase_class_II_sugar_metab"/>
</dbReference>
<evidence type="ECO:0000256" key="2">
    <source>
        <dbReference type="ARBA" id="ARBA00023239"/>
    </source>
</evidence>
<protein>
    <submittedName>
        <fullName evidence="4">L-fuculose-phosphate aldolase</fullName>
        <ecNumber evidence="4">4.1.2.17</ecNumber>
    </submittedName>
</protein>
<name>A0ABU1U184_9BACL</name>
<dbReference type="NCBIfam" id="NF005302">
    <property type="entry name" value="PRK06833.1"/>
    <property type="match status" value="1"/>
</dbReference>
<dbReference type="RefSeq" id="WP_310258722.1">
    <property type="nucleotide sequence ID" value="NZ_JAVDWA010000003.1"/>
</dbReference>
<dbReference type="EC" id="4.1.2.17" evidence="4"/>
<evidence type="ECO:0000313" key="4">
    <source>
        <dbReference type="EMBL" id="MDR7073215.1"/>
    </source>
</evidence>